<protein>
    <recommendedName>
        <fullName evidence="3">HMA domain-containing protein</fullName>
    </recommendedName>
</protein>
<proteinExistence type="predicted"/>
<evidence type="ECO:0008006" key="3">
    <source>
        <dbReference type="Google" id="ProtNLM"/>
    </source>
</evidence>
<dbReference type="AlphaFoldDB" id="A0A512AUV1"/>
<dbReference type="Proteomes" id="UP000321532">
    <property type="component" value="Unassembled WGS sequence"/>
</dbReference>
<sequence length="73" mass="8414">MVEVFKTNVHHPGQAHMLLNQIHRLFKNYKANFDLDDCDKILRVKCDSGYIQPAALINLLQDFGFKAEVLPDD</sequence>
<reference evidence="1 2" key="1">
    <citation type="submission" date="2019-07" db="EMBL/GenBank/DDBJ databases">
        <title>Whole genome shotgun sequence of Adhaeribacter aerolatus NBRC 106133.</title>
        <authorList>
            <person name="Hosoyama A."/>
            <person name="Uohara A."/>
            <person name="Ohji S."/>
            <person name="Ichikawa N."/>
        </authorList>
    </citation>
    <scope>NUCLEOTIDE SEQUENCE [LARGE SCALE GENOMIC DNA]</scope>
    <source>
        <strain evidence="1 2">NBRC 106133</strain>
    </source>
</reference>
<comment type="caution">
    <text evidence="1">The sequence shown here is derived from an EMBL/GenBank/DDBJ whole genome shotgun (WGS) entry which is preliminary data.</text>
</comment>
<keyword evidence="2" id="KW-1185">Reference proteome</keyword>
<gene>
    <name evidence="1" type="ORF">AAE02nite_11270</name>
</gene>
<evidence type="ECO:0000313" key="2">
    <source>
        <dbReference type="Proteomes" id="UP000321532"/>
    </source>
</evidence>
<dbReference type="OrthoDB" id="1036397at2"/>
<evidence type="ECO:0000313" key="1">
    <source>
        <dbReference type="EMBL" id="GEO03463.1"/>
    </source>
</evidence>
<organism evidence="1 2">
    <name type="scientific">Adhaeribacter aerolatus</name>
    <dbReference type="NCBI Taxonomy" id="670289"/>
    <lineage>
        <taxon>Bacteria</taxon>
        <taxon>Pseudomonadati</taxon>
        <taxon>Bacteroidota</taxon>
        <taxon>Cytophagia</taxon>
        <taxon>Cytophagales</taxon>
        <taxon>Hymenobacteraceae</taxon>
        <taxon>Adhaeribacter</taxon>
    </lineage>
</organism>
<dbReference type="RefSeq" id="WP_146895836.1">
    <property type="nucleotide sequence ID" value="NZ_BJYS01000006.1"/>
</dbReference>
<name>A0A512AUV1_9BACT</name>
<accession>A0A512AUV1</accession>
<dbReference type="EMBL" id="BJYS01000006">
    <property type="protein sequence ID" value="GEO03463.1"/>
    <property type="molecule type" value="Genomic_DNA"/>
</dbReference>